<dbReference type="InterPro" id="IPR000515">
    <property type="entry name" value="MetI-like"/>
</dbReference>
<protein>
    <submittedName>
        <fullName evidence="9">ABC transporter permease</fullName>
    </submittedName>
</protein>
<dbReference type="PROSITE" id="PS50928">
    <property type="entry name" value="ABC_TM1"/>
    <property type="match status" value="1"/>
</dbReference>
<feature type="transmembrane region" description="Helical" evidence="7">
    <location>
        <begin position="94"/>
        <end position="118"/>
    </location>
</feature>
<dbReference type="CDD" id="cd06261">
    <property type="entry name" value="TM_PBP2"/>
    <property type="match status" value="1"/>
</dbReference>
<keyword evidence="4 7" id="KW-0812">Transmembrane</keyword>
<dbReference type="SUPFAM" id="SSF161098">
    <property type="entry name" value="MetI-like"/>
    <property type="match status" value="1"/>
</dbReference>
<evidence type="ECO:0000256" key="4">
    <source>
        <dbReference type="ARBA" id="ARBA00022692"/>
    </source>
</evidence>
<dbReference type="AlphaFoldDB" id="A0AA41W9Z3"/>
<evidence type="ECO:0000313" key="9">
    <source>
        <dbReference type="EMBL" id="MCM8748167.1"/>
    </source>
</evidence>
<dbReference type="PANTHER" id="PTHR43386:SF6">
    <property type="entry name" value="ABC TRANSPORTER PERMEASE PROTEIN"/>
    <property type="match status" value="1"/>
</dbReference>
<accession>A0AA41W9Z3</accession>
<dbReference type="Gene3D" id="1.10.3720.10">
    <property type="entry name" value="MetI-like"/>
    <property type="match status" value="1"/>
</dbReference>
<reference evidence="9" key="1">
    <citation type="submission" date="2022-06" db="EMBL/GenBank/DDBJ databases">
        <title>CFH 74404 Thermomicrobiaceae sp.</title>
        <authorList>
            <person name="Ming H."/>
            <person name="Li W.-J."/>
            <person name="Zhao Z."/>
        </authorList>
    </citation>
    <scope>NUCLEOTIDE SEQUENCE</scope>
    <source>
        <strain evidence="9">CFH 74404</strain>
    </source>
</reference>
<keyword evidence="2 7" id="KW-0813">Transport</keyword>
<comment type="subcellular location">
    <subcellularLocation>
        <location evidence="1 7">Cell membrane</location>
        <topology evidence="1 7">Multi-pass membrane protein</topology>
    </subcellularLocation>
</comment>
<feature type="transmembrane region" description="Helical" evidence="7">
    <location>
        <begin position="33"/>
        <end position="52"/>
    </location>
</feature>
<organism evidence="9 10">
    <name type="scientific">Thermalbibacter longus</name>
    <dbReference type="NCBI Taxonomy" id="2951981"/>
    <lineage>
        <taxon>Bacteria</taxon>
        <taxon>Pseudomonadati</taxon>
        <taxon>Thermomicrobiota</taxon>
        <taxon>Thermomicrobia</taxon>
        <taxon>Thermomicrobiales</taxon>
        <taxon>Thermomicrobiaceae</taxon>
        <taxon>Thermalbibacter</taxon>
    </lineage>
</organism>
<evidence type="ECO:0000256" key="3">
    <source>
        <dbReference type="ARBA" id="ARBA00022475"/>
    </source>
</evidence>
<dbReference type="EMBL" id="JAMSLR010000002">
    <property type="protein sequence ID" value="MCM8748167.1"/>
    <property type="molecule type" value="Genomic_DNA"/>
</dbReference>
<dbReference type="PANTHER" id="PTHR43386">
    <property type="entry name" value="OLIGOPEPTIDE TRANSPORT SYSTEM PERMEASE PROTEIN APPC"/>
    <property type="match status" value="1"/>
</dbReference>
<dbReference type="InterPro" id="IPR050366">
    <property type="entry name" value="BP-dependent_transpt_permease"/>
</dbReference>
<dbReference type="GO" id="GO:0005886">
    <property type="term" value="C:plasma membrane"/>
    <property type="evidence" value="ECO:0007669"/>
    <property type="project" value="UniProtKB-SubCell"/>
</dbReference>
<proteinExistence type="inferred from homology"/>
<name>A0AA41W9Z3_9BACT</name>
<feature type="transmembrane region" description="Helical" evidence="7">
    <location>
        <begin position="130"/>
        <end position="148"/>
    </location>
</feature>
<evidence type="ECO:0000256" key="6">
    <source>
        <dbReference type="ARBA" id="ARBA00023136"/>
    </source>
</evidence>
<evidence type="ECO:0000256" key="7">
    <source>
        <dbReference type="RuleBase" id="RU363032"/>
    </source>
</evidence>
<dbReference type="Pfam" id="PF00528">
    <property type="entry name" value="BPD_transp_1"/>
    <property type="match status" value="1"/>
</dbReference>
<dbReference type="InterPro" id="IPR035906">
    <property type="entry name" value="MetI-like_sf"/>
</dbReference>
<dbReference type="InterPro" id="IPR025966">
    <property type="entry name" value="OppC_N"/>
</dbReference>
<dbReference type="RefSeq" id="WP_284055951.1">
    <property type="nucleotide sequence ID" value="NZ_JAMSLR010000002.1"/>
</dbReference>
<evidence type="ECO:0000256" key="2">
    <source>
        <dbReference type="ARBA" id="ARBA00022448"/>
    </source>
</evidence>
<dbReference type="Pfam" id="PF12911">
    <property type="entry name" value="OppC_N"/>
    <property type="match status" value="1"/>
</dbReference>
<dbReference type="Proteomes" id="UP001165306">
    <property type="component" value="Unassembled WGS sequence"/>
</dbReference>
<evidence type="ECO:0000259" key="8">
    <source>
        <dbReference type="PROSITE" id="PS50928"/>
    </source>
</evidence>
<evidence type="ECO:0000256" key="1">
    <source>
        <dbReference type="ARBA" id="ARBA00004651"/>
    </source>
</evidence>
<keyword evidence="3" id="KW-1003">Cell membrane</keyword>
<feature type="transmembrane region" description="Helical" evidence="7">
    <location>
        <begin position="154"/>
        <end position="173"/>
    </location>
</feature>
<evidence type="ECO:0000256" key="5">
    <source>
        <dbReference type="ARBA" id="ARBA00022989"/>
    </source>
</evidence>
<dbReference type="GO" id="GO:0055085">
    <property type="term" value="P:transmembrane transport"/>
    <property type="evidence" value="ECO:0007669"/>
    <property type="project" value="InterPro"/>
</dbReference>
<feature type="transmembrane region" description="Helical" evidence="7">
    <location>
        <begin position="260"/>
        <end position="280"/>
    </location>
</feature>
<gene>
    <name evidence="9" type="ORF">NET02_03330</name>
</gene>
<sequence length="296" mass="31735">MTARQISLAPAAQRRRPLGQVIRQGMRRHPGGVVGGLVLVIVLLIAVFAGALTDQSPTSVDPANRLSPPMAGHPFGTDNFGRDLYARTLYGARISLTAGFGVAVLALAGGIVFGLLAGYYRRLDGVLMRIMDAMMAFPGIILAIGIVAARGPSLTNVIIALGVIFIPRVARVVRSIVLSVRERQFVEAARAVGASDLRVLVHHVLPNAWSPIVIQGTFIFAEGVLGEATLSFLGVGPPPEFPSWGNILGEARLYIREAPWMMLLPGLALTLTVLSLNLIGDTIRDLIDPRVRRRMT</sequence>
<feature type="domain" description="ABC transmembrane type-1" evidence="8">
    <location>
        <begin position="96"/>
        <end position="280"/>
    </location>
</feature>
<keyword evidence="10" id="KW-1185">Reference proteome</keyword>
<evidence type="ECO:0000313" key="10">
    <source>
        <dbReference type="Proteomes" id="UP001165306"/>
    </source>
</evidence>
<comment type="caution">
    <text evidence="9">The sequence shown here is derived from an EMBL/GenBank/DDBJ whole genome shotgun (WGS) entry which is preliminary data.</text>
</comment>
<comment type="similarity">
    <text evidence="7">Belongs to the binding-protein-dependent transport system permease family.</text>
</comment>
<keyword evidence="5 7" id="KW-1133">Transmembrane helix</keyword>
<keyword evidence="6 7" id="KW-0472">Membrane</keyword>